<reference evidence="4" key="1">
    <citation type="submission" date="2018-09" db="EMBL/GenBank/DDBJ databases">
        <title>Complete Genome Sequencing of Sulfolobus sp. JCM 16834.</title>
        <authorList>
            <person name="Kato S."/>
            <person name="Itoh T."/>
            <person name="Ohkuma M."/>
        </authorList>
    </citation>
    <scope>NUCLEOTIDE SEQUENCE [LARGE SCALE GENOMIC DNA]</scope>
    <source>
        <strain evidence="4">IC-007</strain>
    </source>
</reference>
<dbReference type="AlphaFoldDB" id="A0A510E6Y3"/>
<evidence type="ECO:0000313" key="2">
    <source>
        <dbReference type="EMBL" id="BBG28197.1"/>
    </source>
</evidence>
<evidence type="ECO:0000313" key="1">
    <source>
        <dbReference type="EMBL" id="BBG25403.1"/>
    </source>
</evidence>
<dbReference type="KEGG" id="step:IC006_2739"/>
<dbReference type="EMBL" id="AP018929">
    <property type="protein sequence ID" value="BBG25403.1"/>
    <property type="molecule type" value="Genomic_DNA"/>
</dbReference>
<accession>A0A510DYT5</accession>
<dbReference type="RefSeq" id="WP_054845244.1">
    <property type="nucleotide sequence ID" value="NZ_AP018929.1"/>
</dbReference>
<keyword evidence="3" id="KW-1185">Reference proteome</keyword>
<reference evidence="2 3" key="2">
    <citation type="journal article" date="2020" name="Int. J. Syst. Evol. Microbiol.">
        <title>Sulfuracidifex tepidarius gen. nov., sp. nov. and transfer of Sulfolobus metallicus Huber and Stetter 1992 to the genus Sulfuracidifex as Sulfuracidifex metallicus comb. nov.</title>
        <authorList>
            <person name="Itoh T."/>
            <person name="Miura T."/>
            <person name="Sakai H.D."/>
            <person name="Kato S."/>
            <person name="Ohkuma M."/>
            <person name="Takashina T."/>
        </authorList>
    </citation>
    <scope>NUCLEOTIDE SEQUENCE</scope>
    <source>
        <strain evidence="1 3">IC-006</strain>
        <strain evidence="2">IC-007</strain>
    </source>
</reference>
<accession>A0A510E6Y3</accession>
<dbReference type="STRING" id="1294262.GCA_001316085_00684"/>
<evidence type="ECO:0000313" key="4">
    <source>
        <dbReference type="Proteomes" id="UP000325030"/>
    </source>
</evidence>
<gene>
    <name evidence="1" type="ORF">IC006_2739</name>
    <name evidence="2" type="ORF">IC007_2753</name>
</gene>
<evidence type="ECO:0000313" key="3">
    <source>
        <dbReference type="Proteomes" id="UP000322983"/>
    </source>
</evidence>
<sequence>MKKIFLDKSKLKSCLNAEKVIENDLGSCELYVIKFQQDEDYLVFVFQGRNTRYFKIMRPFIGKWNCYEAIYHAEGLFGFADENLEFKIKEKLERLKESEPREI</sequence>
<dbReference type="Proteomes" id="UP000322983">
    <property type="component" value="Chromosome"/>
</dbReference>
<dbReference type="EMBL" id="AP018930">
    <property type="protein sequence ID" value="BBG28197.1"/>
    <property type="molecule type" value="Genomic_DNA"/>
</dbReference>
<organism evidence="2 4">
    <name type="scientific">Sulfuracidifex tepidarius</name>
    <dbReference type="NCBI Taxonomy" id="1294262"/>
    <lineage>
        <taxon>Archaea</taxon>
        <taxon>Thermoproteota</taxon>
        <taxon>Thermoprotei</taxon>
        <taxon>Sulfolobales</taxon>
        <taxon>Sulfolobaceae</taxon>
        <taxon>Sulfuracidifex</taxon>
    </lineage>
</organism>
<dbReference type="Proteomes" id="UP000325030">
    <property type="component" value="Chromosome"/>
</dbReference>
<dbReference type="GeneID" id="41719023"/>
<protein>
    <submittedName>
        <fullName evidence="2">Uncharacterized protein</fullName>
    </submittedName>
</protein>
<name>A0A510E6Y3_9CREN</name>
<proteinExistence type="predicted"/>